<evidence type="ECO:0000313" key="6">
    <source>
        <dbReference type="Proteomes" id="UP000515156"/>
    </source>
</evidence>
<reference evidence="7" key="1">
    <citation type="submission" date="2025-08" db="UniProtKB">
        <authorList>
            <consortium name="RefSeq"/>
        </authorList>
    </citation>
    <scope>IDENTIFICATION</scope>
</reference>
<keyword evidence="1" id="KW-0346">Stress response</keyword>
<dbReference type="InParanoid" id="A0A6P7WF26"/>
<feature type="domain" description="SHSP" evidence="5">
    <location>
        <begin position="80"/>
        <end position="192"/>
    </location>
</feature>
<dbReference type="GO" id="GO:0051082">
    <property type="term" value="F:unfolded protein binding"/>
    <property type="evidence" value="ECO:0007669"/>
    <property type="project" value="TreeGrafter"/>
</dbReference>
<sequence>MLSFRVLQPSFNPLCACRRTVRPLWQVPDTLSICQQLEEKLFSHLKKMENRQHLVNLAHQLLSNETEVRRKPTENRISLDKEAAQLRSEMPRGEAEKFQLSLDVSQFSPEELMVKTEGRKLIVMAKHEKKRQAEDGSCLHEYRELKREAELPEDVNPEAVLCFLSREGQLHIEAPRLALPAAKEKAIPIHISHSPEEGPRGHLSSEEEEPGQSKEQRTENLNEENENSPVLLDGTEGLIH</sequence>
<dbReference type="Gene3D" id="2.60.40.790">
    <property type="match status" value="1"/>
</dbReference>
<dbReference type="PANTHER" id="PTHR45640:SF2">
    <property type="entry name" value="HEAT SHOCK PROTEIN BETA-11-RELATED"/>
    <property type="match status" value="1"/>
</dbReference>
<proteinExistence type="inferred from homology"/>
<keyword evidence="6" id="KW-1185">Reference proteome</keyword>
<evidence type="ECO:0000256" key="1">
    <source>
        <dbReference type="ARBA" id="ARBA00023016"/>
    </source>
</evidence>
<dbReference type="InterPro" id="IPR008978">
    <property type="entry name" value="HSP20-like_chaperone"/>
</dbReference>
<evidence type="ECO:0000256" key="4">
    <source>
        <dbReference type="SAM" id="MobiDB-lite"/>
    </source>
</evidence>
<accession>A0A6P7WF26</accession>
<dbReference type="PANTHER" id="PTHR45640">
    <property type="entry name" value="HEAT SHOCK PROTEIN HSP-12.2-RELATED"/>
    <property type="match status" value="1"/>
</dbReference>
<dbReference type="GeneID" id="115456683"/>
<dbReference type="GO" id="GO:0005634">
    <property type="term" value="C:nucleus"/>
    <property type="evidence" value="ECO:0007669"/>
    <property type="project" value="TreeGrafter"/>
</dbReference>
<evidence type="ECO:0000256" key="2">
    <source>
        <dbReference type="PROSITE-ProRule" id="PRU00285"/>
    </source>
</evidence>
<dbReference type="RefSeq" id="XP_030041782.1">
    <property type="nucleotide sequence ID" value="XM_030185922.1"/>
</dbReference>
<feature type="compositionally biased region" description="Basic and acidic residues" evidence="4">
    <location>
        <begin position="192"/>
        <end position="220"/>
    </location>
</feature>
<gene>
    <name evidence="7" type="primary">LOC115456683</name>
</gene>
<organism evidence="6 7">
    <name type="scientific">Microcaecilia unicolor</name>
    <dbReference type="NCBI Taxonomy" id="1415580"/>
    <lineage>
        <taxon>Eukaryota</taxon>
        <taxon>Metazoa</taxon>
        <taxon>Chordata</taxon>
        <taxon>Craniata</taxon>
        <taxon>Vertebrata</taxon>
        <taxon>Euteleostomi</taxon>
        <taxon>Amphibia</taxon>
        <taxon>Gymnophiona</taxon>
        <taxon>Siphonopidae</taxon>
        <taxon>Microcaecilia</taxon>
    </lineage>
</organism>
<dbReference type="CDD" id="cd06481">
    <property type="entry name" value="ACD_HspB9_like"/>
    <property type="match status" value="1"/>
</dbReference>
<dbReference type="KEGG" id="muo:115456683"/>
<name>A0A6P7WF26_9AMPH</name>
<dbReference type="PRINTS" id="PR00299">
    <property type="entry name" value="ACRYSTALLIN"/>
</dbReference>
<dbReference type="GO" id="GO:0009408">
    <property type="term" value="P:response to heat"/>
    <property type="evidence" value="ECO:0007669"/>
    <property type="project" value="TreeGrafter"/>
</dbReference>
<dbReference type="GO" id="GO:0042026">
    <property type="term" value="P:protein refolding"/>
    <property type="evidence" value="ECO:0007669"/>
    <property type="project" value="TreeGrafter"/>
</dbReference>
<evidence type="ECO:0000313" key="7">
    <source>
        <dbReference type="RefSeq" id="XP_030041782.1"/>
    </source>
</evidence>
<feature type="region of interest" description="Disordered" evidence="4">
    <location>
        <begin position="192"/>
        <end position="240"/>
    </location>
</feature>
<dbReference type="Proteomes" id="UP000515156">
    <property type="component" value="Chromosome 1"/>
</dbReference>
<dbReference type="InterPro" id="IPR001436">
    <property type="entry name" value="Alpha-crystallin/sHSP_animal"/>
</dbReference>
<protein>
    <submittedName>
        <fullName evidence="7">Heat shock protein 30C-like</fullName>
    </submittedName>
</protein>
<comment type="similarity">
    <text evidence="2 3">Belongs to the small heat shock protein (HSP20) family.</text>
</comment>
<evidence type="ECO:0000259" key="5">
    <source>
        <dbReference type="PROSITE" id="PS01031"/>
    </source>
</evidence>
<dbReference type="GO" id="GO:0005737">
    <property type="term" value="C:cytoplasm"/>
    <property type="evidence" value="ECO:0007669"/>
    <property type="project" value="TreeGrafter"/>
</dbReference>
<dbReference type="SUPFAM" id="SSF49764">
    <property type="entry name" value="HSP20-like chaperones"/>
    <property type="match status" value="1"/>
</dbReference>
<dbReference type="Pfam" id="PF00011">
    <property type="entry name" value="HSP20"/>
    <property type="match status" value="1"/>
</dbReference>
<evidence type="ECO:0000256" key="3">
    <source>
        <dbReference type="RuleBase" id="RU003616"/>
    </source>
</evidence>
<dbReference type="PROSITE" id="PS01031">
    <property type="entry name" value="SHSP"/>
    <property type="match status" value="1"/>
</dbReference>
<dbReference type="OrthoDB" id="8946669at2759"/>
<dbReference type="InterPro" id="IPR002068">
    <property type="entry name" value="A-crystallin/Hsp20_dom"/>
</dbReference>
<dbReference type="AlphaFoldDB" id="A0A6P7WF26"/>